<feature type="chain" id="PRO_5012409823" evidence="1">
    <location>
        <begin position="21"/>
        <end position="1126"/>
    </location>
</feature>
<proteinExistence type="predicted"/>
<dbReference type="Proteomes" id="UP000184314">
    <property type="component" value="Unassembled WGS sequence"/>
</dbReference>
<dbReference type="AlphaFoldDB" id="A0A1M6VAU0"/>
<evidence type="ECO:0000313" key="2">
    <source>
        <dbReference type="EMBL" id="SHK78613.1"/>
    </source>
</evidence>
<dbReference type="OrthoDB" id="9808953at2"/>
<organism evidence="2 3">
    <name type="scientific">Maribacter aquivivus</name>
    <dbReference type="NCBI Taxonomy" id="228958"/>
    <lineage>
        <taxon>Bacteria</taxon>
        <taxon>Pseudomonadati</taxon>
        <taxon>Bacteroidota</taxon>
        <taxon>Flavobacteriia</taxon>
        <taxon>Flavobacteriales</taxon>
        <taxon>Flavobacteriaceae</taxon>
        <taxon>Maribacter</taxon>
    </lineage>
</organism>
<dbReference type="EMBL" id="FQZX01000005">
    <property type="protein sequence ID" value="SHK78613.1"/>
    <property type="molecule type" value="Genomic_DNA"/>
</dbReference>
<gene>
    <name evidence="2" type="ORF">SAMN04488007_3822</name>
</gene>
<evidence type="ECO:0000313" key="3">
    <source>
        <dbReference type="Proteomes" id="UP000184314"/>
    </source>
</evidence>
<name>A0A1M6VAU0_9FLAO</name>
<feature type="signal peptide" evidence="1">
    <location>
        <begin position="1"/>
        <end position="20"/>
    </location>
</feature>
<keyword evidence="3" id="KW-1185">Reference proteome</keyword>
<reference evidence="3" key="1">
    <citation type="submission" date="2016-11" db="EMBL/GenBank/DDBJ databases">
        <authorList>
            <person name="Varghese N."/>
            <person name="Submissions S."/>
        </authorList>
    </citation>
    <scope>NUCLEOTIDE SEQUENCE [LARGE SCALE GENOMIC DNA]</scope>
    <source>
        <strain evidence="3">DSM 16478</strain>
    </source>
</reference>
<keyword evidence="1" id="KW-0732">Signal</keyword>
<sequence length="1126" mass="116915">MKAIIFFILFTLLAIPTAFAQIKIGDNPQNIDASSVLELESTSKVLVITRVTTLEMEAITPQRGGMVYNTDTECINYFDGTQWVNLCDAVNFSITNDPIINGRSTIEITETAGSINLEVAKNSILGDNIIDGGIGPDDIQDNSITQEKLAAESVGSSELRQNSVGSEEIRDASIAPADIANFTPGQVLTTDENGIVQWEDSDGLFDLTFNKLDTTLTIAKSTIAGVSTISLGALIGSDDQQLDLTNNILSIENGENTLDLSTYLQELSINAATNEITLSNGNTITLPAAAVEVDGIVGNEILNATDGTLVRFGGGTDTNPYTLDVNAGGIDTEELANNAVTNIKLADNSVRTANILNGTISTLDIAPAAAAPANTQILTTSTAGVVGWVDIPAGTVDTDEQQLSIAGNRISLTDGGFVDIPEGNLSLDDGFIFVGNAASEPTPVAVGGDVTMNNIGEFAIEDEAVTPIKIEPAPGVLTEDQVLITTIAGDVEWANFPPGGGGGTDQDASEVDYDNTTSGLTATTTQAAIDELAGSGLVDTDEQDASEVPYDGTASGLTATTTQAALDELAGITEIDGIIGNEVTAATDATLELSGTGTSADPLTLDVAALGIDTDELAAGAVTLPKLADGTAAGQLLQWDGTEWVYIQEADITATVTEIDGIVGNEVSAVADATLELTGTGTNADPLTLDVSALGIDTAELAAGAVTLPKMADGTTAGQLLQWDGTEWVYITEADIAVTEIDGIIGNEVSAVADATLELTGTGTNADPLTLDVSALGIDTAELAAGAVTLPKMADGTATGQLLQWDGTEWVYILEADITATITEIDGIIGNEITDVTATNTTLTRSGTGTNVDPYTIAVAENGITNNEIIDDAVTLAKLANGTTAGQLLQWDGTDWVYVSEADISGHSGTVEGSIFFAAPTTFEPTENNAHLYWDNTNNRLSIGEVTRPLVNKLSIDGSTRTSGLLNSDGTSGTPSYRFSDDLNTGFYSPYQDQIGLSTDGTEALRIGFNQNVGIGNFTPTGNTNPNSTLEVKGSLSTNIRNDDTNLVTISDNDYTIIIEPGASTVELPAAAADNKGRVYVLKNITGTPINIDSYVNADGSNLAQTTLPMGILKLQSDGALWHQIN</sequence>
<accession>A0A1M6VAU0</accession>
<evidence type="ECO:0000256" key="1">
    <source>
        <dbReference type="SAM" id="SignalP"/>
    </source>
</evidence>
<protein>
    <submittedName>
        <fullName evidence="2">Uncharacterized protein</fullName>
    </submittedName>
</protein>
<dbReference type="STRING" id="228958.SAMN04488007_3822"/>
<dbReference type="RefSeq" id="WP_073247191.1">
    <property type="nucleotide sequence ID" value="NZ_FQZX01000005.1"/>
</dbReference>